<accession>A0AA39XAY2</accession>
<reference evidence="4" key="1">
    <citation type="submission" date="2023-06" db="EMBL/GenBank/DDBJ databases">
        <title>Genome-scale phylogeny and comparative genomics of the fungal order Sordariales.</title>
        <authorList>
            <consortium name="Lawrence Berkeley National Laboratory"/>
            <person name="Hensen N."/>
            <person name="Bonometti L."/>
            <person name="Westerberg I."/>
            <person name="Brannstrom I.O."/>
            <person name="Guillou S."/>
            <person name="Cros-Aarteil S."/>
            <person name="Calhoun S."/>
            <person name="Haridas S."/>
            <person name="Kuo A."/>
            <person name="Mondo S."/>
            <person name="Pangilinan J."/>
            <person name="Riley R."/>
            <person name="LaButti K."/>
            <person name="Andreopoulos B."/>
            <person name="Lipzen A."/>
            <person name="Chen C."/>
            <person name="Yanf M."/>
            <person name="Daum C."/>
            <person name="Ng V."/>
            <person name="Clum A."/>
            <person name="Steindorff A."/>
            <person name="Ohm R."/>
            <person name="Martin F."/>
            <person name="Silar P."/>
            <person name="Natvig D."/>
            <person name="Lalanne C."/>
            <person name="Gautier V."/>
            <person name="Ament-velasquez S.L."/>
            <person name="Kruys A."/>
            <person name="Hutchinson M.I."/>
            <person name="Powell A.J."/>
            <person name="Barry K."/>
            <person name="Miller A.N."/>
            <person name="Grigoriev I.V."/>
            <person name="Debuchy R."/>
            <person name="Gladieux P."/>
            <person name="Thoren M.H."/>
            <person name="Johannesson H."/>
        </authorList>
    </citation>
    <scope>NUCLEOTIDE SEQUENCE</scope>
    <source>
        <strain evidence="4">SMH3391-2</strain>
    </source>
</reference>
<name>A0AA39XAY2_9PEZI</name>
<evidence type="ECO:0000313" key="4">
    <source>
        <dbReference type="EMBL" id="KAK0630588.1"/>
    </source>
</evidence>
<dbReference type="AlphaFoldDB" id="A0AA39XAY2"/>
<dbReference type="InterPro" id="IPR035969">
    <property type="entry name" value="Rab-GAP_TBC_sf"/>
</dbReference>
<keyword evidence="5" id="KW-1185">Reference proteome</keyword>
<dbReference type="PANTHER" id="PTHR22957">
    <property type="entry name" value="TBC1 DOMAIN FAMILY MEMBER GTPASE-ACTIVATING PROTEIN"/>
    <property type="match status" value="1"/>
</dbReference>
<dbReference type="FunFam" id="1.10.472.80:FF:000038">
    <property type="entry name" value="TBC1 domain family member 5"/>
    <property type="match status" value="1"/>
</dbReference>
<dbReference type="Gene3D" id="1.10.472.80">
    <property type="entry name" value="Ypt/Rab-GAP domain of gyp1p, domain 3"/>
    <property type="match status" value="1"/>
</dbReference>
<feature type="compositionally biased region" description="Basic and acidic residues" evidence="2">
    <location>
        <begin position="609"/>
        <end position="633"/>
    </location>
</feature>
<feature type="domain" description="Rab-GAP TBC" evidence="3">
    <location>
        <begin position="36"/>
        <end position="297"/>
    </location>
</feature>
<keyword evidence="1" id="KW-0343">GTPase activation</keyword>
<feature type="region of interest" description="Disordered" evidence="2">
    <location>
        <begin position="373"/>
        <end position="407"/>
    </location>
</feature>
<evidence type="ECO:0000313" key="5">
    <source>
        <dbReference type="Proteomes" id="UP001174934"/>
    </source>
</evidence>
<proteinExistence type="predicted"/>
<dbReference type="FunFam" id="1.10.8.270:FF:000031">
    <property type="entry name" value="TBC1 domain family member 5"/>
    <property type="match status" value="1"/>
</dbReference>
<evidence type="ECO:0000259" key="3">
    <source>
        <dbReference type="PROSITE" id="PS50086"/>
    </source>
</evidence>
<organism evidence="4 5">
    <name type="scientific">Bombardia bombarda</name>
    <dbReference type="NCBI Taxonomy" id="252184"/>
    <lineage>
        <taxon>Eukaryota</taxon>
        <taxon>Fungi</taxon>
        <taxon>Dikarya</taxon>
        <taxon>Ascomycota</taxon>
        <taxon>Pezizomycotina</taxon>
        <taxon>Sordariomycetes</taxon>
        <taxon>Sordariomycetidae</taxon>
        <taxon>Sordariales</taxon>
        <taxon>Lasiosphaeriaceae</taxon>
        <taxon>Bombardia</taxon>
    </lineage>
</organism>
<comment type="caution">
    <text evidence="4">The sequence shown here is derived from an EMBL/GenBank/DDBJ whole genome shotgun (WGS) entry which is preliminary data.</text>
</comment>
<dbReference type="PANTHER" id="PTHR22957:SF337">
    <property type="entry name" value="TBC1 DOMAIN FAMILY MEMBER 5"/>
    <property type="match status" value="1"/>
</dbReference>
<gene>
    <name evidence="4" type="ORF">B0T17DRAFT_224804</name>
</gene>
<dbReference type="GO" id="GO:0005096">
    <property type="term" value="F:GTPase activator activity"/>
    <property type="evidence" value="ECO:0007669"/>
    <property type="project" value="UniProtKB-KW"/>
</dbReference>
<dbReference type="Pfam" id="PF00566">
    <property type="entry name" value="RabGAP-TBC"/>
    <property type="match status" value="1"/>
</dbReference>
<feature type="compositionally biased region" description="Low complexity" evidence="2">
    <location>
        <begin position="373"/>
        <end position="394"/>
    </location>
</feature>
<feature type="compositionally biased region" description="Basic and acidic residues" evidence="2">
    <location>
        <begin position="752"/>
        <end position="761"/>
    </location>
</feature>
<protein>
    <submittedName>
        <fullName evidence="4">Rab-GTPase-TBC domain-containing protein</fullName>
    </submittedName>
</protein>
<dbReference type="EMBL" id="JAULSR010000002">
    <property type="protein sequence ID" value="KAK0630588.1"/>
    <property type="molecule type" value="Genomic_DNA"/>
</dbReference>
<evidence type="ECO:0000256" key="2">
    <source>
        <dbReference type="SAM" id="MobiDB-lite"/>
    </source>
</evidence>
<feature type="compositionally biased region" description="Low complexity" evidence="2">
    <location>
        <begin position="708"/>
        <end position="719"/>
    </location>
</feature>
<dbReference type="PROSITE" id="PS50086">
    <property type="entry name" value="TBC_RABGAP"/>
    <property type="match status" value="1"/>
</dbReference>
<feature type="compositionally biased region" description="Polar residues" evidence="2">
    <location>
        <begin position="682"/>
        <end position="692"/>
    </location>
</feature>
<sequence length="774" mass="85191">MRSLAETKLRWEETLKRSSNIADLRRSVKPNGSESPCLSGCRSVCWKAFLLFQDAPAANWPHILRESRNSYSSACADYLKFIKHPEQLAALPFDPLDDDPDSPWNAARRDELIRDEILQDVRRLPDEPFYHREDIQTMILDILFLYCKLNPSVGGYRQGMHELLAPMVYVVAQDAVDRGAIAVGDPADPVMVEMLDSYYIEHDAYALFDKIMGRASVFYEVDTEAGSSVPEQSTIVEKSRYIHETALMKIDQELASHIKNIEVLPQIFLIRWIRLLFGREFPFEQLLALWDAIFAFDPSLDLIDFICVAMLLRIRWTLLEADYSVALQLLLKYPIPKHPYGPHTFVNDAIYLKDHPTAAGGTTLIFKYTGKSPAASATSSTPSSTTSRPSTPSSKTFGGLRPRTLGAKSPLSLSTRLLQQPGGVEALLQGAAKGVLERGEKFGINQAVRDAMGEIKRNMQGLQEARSSARGSPSLGDNGPTYSDHSLAITMMERRNRRLASMLDESITNLKLLVASKLDGNKEETIEAVETAAAKVQFVKTCLEDSSLALSEEELPSLGALTISTHSEMRSPTVALDTTPVVMTSAVEEARSTLSSPGSDKQDRVLVSLPEEHNEDQLIPMDVDKMDTDDHPEQPISPTVGDNTTGPPPPVPVETIPPATTEPPSSPSLAVKPQRPQGPIPTRSTLAQSSFSWMLEPDTTMSSSMHTPASSFPTSRPPSSGGGGGGISGAQRRRTNASRDRNAFLFGEVTSDEARERKPSTDEIFGLQPIRKGK</sequence>
<dbReference type="SMART" id="SM00164">
    <property type="entry name" value="TBC"/>
    <property type="match status" value="1"/>
</dbReference>
<dbReference type="InterPro" id="IPR000195">
    <property type="entry name" value="Rab-GAP-TBC_dom"/>
</dbReference>
<dbReference type="Proteomes" id="UP001174934">
    <property type="component" value="Unassembled WGS sequence"/>
</dbReference>
<dbReference type="Gene3D" id="1.10.8.270">
    <property type="entry name" value="putative rabgap domain of human tbc1 domain family member 14 like domains"/>
    <property type="match status" value="1"/>
</dbReference>
<dbReference type="SUPFAM" id="SSF47923">
    <property type="entry name" value="Ypt/Rab-GAP domain of gyp1p"/>
    <property type="match status" value="2"/>
</dbReference>
<evidence type="ECO:0000256" key="1">
    <source>
        <dbReference type="ARBA" id="ARBA00022468"/>
    </source>
</evidence>
<feature type="region of interest" description="Disordered" evidence="2">
    <location>
        <begin position="609"/>
        <end position="774"/>
    </location>
</feature>